<dbReference type="FunFam" id="3.40.50.300:FF:000356">
    <property type="entry name" value="DNA repair protein RecN"/>
    <property type="match status" value="1"/>
</dbReference>
<dbReference type="PANTHER" id="PTHR11059">
    <property type="entry name" value="DNA REPAIR PROTEIN RECN"/>
    <property type="match status" value="1"/>
</dbReference>
<evidence type="ECO:0000313" key="14">
    <source>
        <dbReference type="Proteomes" id="UP000053096"/>
    </source>
</evidence>
<dbReference type="Pfam" id="PF02463">
    <property type="entry name" value="SMC_N"/>
    <property type="match status" value="1"/>
</dbReference>
<gene>
    <name evidence="13" type="primary">recN</name>
    <name evidence="12" type="ORF">BBN53_16745</name>
    <name evidence="13" type="ORF">ERS370011_01806</name>
</gene>
<organism evidence="13 14">
    <name type="scientific">Bordetella pseudohinzii</name>
    <dbReference type="NCBI Taxonomy" id="1331258"/>
    <lineage>
        <taxon>Bacteria</taxon>
        <taxon>Pseudomonadati</taxon>
        <taxon>Pseudomonadota</taxon>
        <taxon>Betaproteobacteria</taxon>
        <taxon>Burkholderiales</taxon>
        <taxon>Alcaligenaceae</taxon>
        <taxon>Bordetella</taxon>
    </lineage>
</organism>
<comment type="function">
    <text evidence="1 9">May be involved in recombinational repair of damaged DNA.</text>
</comment>
<dbReference type="RefSeq" id="WP_043213462.1">
    <property type="nucleotide sequence ID" value="NZ_CAJGUP010000202.1"/>
</dbReference>
<dbReference type="KEGG" id="bpdz:BBN53_16745"/>
<dbReference type="SUPFAM" id="SSF52540">
    <property type="entry name" value="P-loop containing nucleoside triphosphate hydrolases"/>
    <property type="match status" value="2"/>
</dbReference>
<keyword evidence="15" id="KW-1185">Reference proteome</keyword>
<dbReference type="GO" id="GO:0009432">
    <property type="term" value="P:SOS response"/>
    <property type="evidence" value="ECO:0007669"/>
    <property type="project" value="UniProtKB-ARBA"/>
</dbReference>
<feature type="coiled-coil region" evidence="10">
    <location>
        <begin position="164"/>
        <end position="191"/>
    </location>
</feature>
<evidence type="ECO:0000256" key="1">
    <source>
        <dbReference type="ARBA" id="ARBA00003618"/>
    </source>
</evidence>
<dbReference type="InterPro" id="IPR027417">
    <property type="entry name" value="P-loop_NTPase"/>
</dbReference>
<dbReference type="GO" id="GO:0006310">
    <property type="term" value="P:DNA recombination"/>
    <property type="evidence" value="ECO:0007669"/>
    <property type="project" value="InterPro"/>
</dbReference>
<keyword evidence="4" id="KW-0547">Nucleotide-binding</keyword>
<dbReference type="InterPro" id="IPR004604">
    <property type="entry name" value="DNA_recomb/repair_RecN"/>
</dbReference>
<feature type="domain" description="RecF/RecN/SMC N-terminal" evidence="11">
    <location>
        <begin position="2"/>
        <end position="505"/>
    </location>
</feature>
<evidence type="ECO:0000259" key="11">
    <source>
        <dbReference type="Pfam" id="PF02463"/>
    </source>
</evidence>
<dbReference type="GO" id="GO:0006281">
    <property type="term" value="P:DNA repair"/>
    <property type="evidence" value="ECO:0007669"/>
    <property type="project" value="UniProtKB-KW"/>
</dbReference>
<dbReference type="Gene3D" id="3.40.50.300">
    <property type="entry name" value="P-loop containing nucleotide triphosphate hydrolases"/>
    <property type="match status" value="2"/>
</dbReference>
<dbReference type="NCBIfam" id="NF008121">
    <property type="entry name" value="PRK10869.1"/>
    <property type="match status" value="1"/>
</dbReference>
<accession>A0A0J6BUV3</accession>
<dbReference type="GO" id="GO:0005524">
    <property type="term" value="F:ATP binding"/>
    <property type="evidence" value="ECO:0007669"/>
    <property type="project" value="UniProtKB-KW"/>
</dbReference>
<dbReference type="Proteomes" id="UP000053096">
    <property type="component" value="Unassembled WGS sequence"/>
</dbReference>
<feature type="coiled-coil region" evidence="10">
    <location>
        <begin position="339"/>
        <end position="366"/>
    </location>
</feature>
<evidence type="ECO:0000256" key="3">
    <source>
        <dbReference type="ARBA" id="ARBA00021315"/>
    </source>
</evidence>
<proteinExistence type="inferred from homology"/>
<dbReference type="FunFam" id="3.40.50.300:FF:000319">
    <property type="entry name" value="DNA repair protein RecN"/>
    <property type="match status" value="1"/>
</dbReference>
<sequence length="551" mass="59510">MLRTLHIRDFVIVEQTEIHFGAGFTVFTGETGAGKSILIDALALALGERGDASVLREGAARADITAIFDTPAHLSAWLAERELEPAEELSLRRVIDAQGRSRAYINGMPATVTQLRELGDTLVDIHGQHAHQSLMRPDAQRELLDAHGGHGELRQVVAQAWKHWRGLARQLETAEQDAEALAAERERLQWQTEDLDRLNLAEGEWDALQAEHSRLSHAQSLLDGASQILEALDGEQDSALSRLNAASHRLQQMQRHDSGLGGIAEELESARIAMSEAVSDLNNYLSRVDLDPDRLNAAEARLSAVFETARKFKTEPEHLAALHGSLREQLAQLQAAGDVDALRAQAEAARAQYDSAAALLTEARRKVARDLGKQVTQAMQTLSMSGGRFEAALAAGPASAQGNETVEFLVAGHAGTTPRPLAKVASGGELSRISLALSVIASRAARVPTLIFDEVDSGVGGAVAEVVGKLLHELGGRHQVLCVTHLPQVAACGNHQFRVSKTEKGGVTRSRIVELDADERIEEVARMLGGITITSTTRDHAREMLQNTRAA</sequence>
<dbReference type="PANTHER" id="PTHR11059:SF0">
    <property type="entry name" value="DNA REPAIR PROTEIN RECN"/>
    <property type="match status" value="1"/>
</dbReference>
<dbReference type="InterPro" id="IPR003395">
    <property type="entry name" value="RecF/RecN/SMC_N"/>
</dbReference>
<evidence type="ECO:0000256" key="8">
    <source>
        <dbReference type="ARBA" id="ARBA00033408"/>
    </source>
</evidence>
<dbReference type="PIRSF" id="PIRSF003128">
    <property type="entry name" value="RecN"/>
    <property type="match status" value="1"/>
</dbReference>
<protein>
    <recommendedName>
        <fullName evidence="3 9">DNA repair protein RecN</fullName>
    </recommendedName>
    <alternativeName>
        <fullName evidence="8 9">Recombination protein N</fullName>
    </alternativeName>
</protein>
<evidence type="ECO:0000256" key="10">
    <source>
        <dbReference type="SAM" id="Coils"/>
    </source>
</evidence>
<evidence type="ECO:0000313" key="12">
    <source>
        <dbReference type="EMBL" id="ANY17379.1"/>
    </source>
</evidence>
<reference evidence="13 14" key="1">
    <citation type="submission" date="2015-09" db="EMBL/GenBank/DDBJ databases">
        <authorList>
            <person name="Jackson K.R."/>
            <person name="Lunt B.L."/>
            <person name="Fisher J.N.B."/>
            <person name="Gardner A.V."/>
            <person name="Bailey M.E."/>
            <person name="Deus L.M."/>
            <person name="Earl A.S."/>
            <person name="Gibby P.D."/>
            <person name="Hartmann K.A."/>
            <person name="Liu J.E."/>
            <person name="Manci A.M."/>
            <person name="Nielsen D.A."/>
            <person name="Solomon M.B."/>
            <person name="Breakwell D.P."/>
            <person name="Burnett S.H."/>
            <person name="Grose J.H."/>
        </authorList>
    </citation>
    <scope>NUCLEOTIDE SEQUENCE [LARGE SCALE GENOMIC DNA]</scope>
    <source>
        <strain evidence="13 14">2789STDY5608636</strain>
    </source>
</reference>
<dbReference type="EMBL" id="CP016440">
    <property type="protein sequence ID" value="ANY17379.1"/>
    <property type="molecule type" value="Genomic_DNA"/>
</dbReference>
<keyword evidence="10" id="KW-0175">Coiled coil</keyword>
<dbReference type="EMBL" id="CYTV01000004">
    <property type="protein sequence ID" value="CUI69996.1"/>
    <property type="molecule type" value="Genomic_DNA"/>
</dbReference>
<evidence type="ECO:0000313" key="15">
    <source>
        <dbReference type="Proteomes" id="UP000092950"/>
    </source>
</evidence>
<comment type="similarity">
    <text evidence="2 9">Belongs to the RecN family.</text>
</comment>
<keyword evidence="7 9" id="KW-0234">DNA repair</keyword>
<accession>A0A0M9I7F2</accession>
<dbReference type="CDD" id="cd03241">
    <property type="entry name" value="ABC_RecN"/>
    <property type="match status" value="2"/>
</dbReference>
<keyword evidence="6" id="KW-0067">ATP-binding</keyword>
<dbReference type="NCBIfam" id="TIGR00634">
    <property type="entry name" value="recN"/>
    <property type="match status" value="1"/>
</dbReference>
<evidence type="ECO:0000256" key="4">
    <source>
        <dbReference type="ARBA" id="ARBA00022741"/>
    </source>
</evidence>
<evidence type="ECO:0000256" key="2">
    <source>
        <dbReference type="ARBA" id="ARBA00009441"/>
    </source>
</evidence>
<name>A0A0J6BUV3_9BORD</name>
<dbReference type="OrthoDB" id="9806954at2"/>
<dbReference type="Proteomes" id="UP000092950">
    <property type="component" value="Chromosome"/>
</dbReference>
<evidence type="ECO:0000256" key="6">
    <source>
        <dbReference type="ARBA" id="ARBA00022840"/>
    </source>
</evidence>
<keyword evidence="5 9" id="KW-0227">DNA damage</keyword>
<evidence type="ECO:0000313" key="13">
    <source>
        <dbReference type="EMBL" id="CUI69996.1"/>
    </source>
</evidence>
<dbReference type="AlphaFoldDB" id="A0A0J6BUV3"/>
<evidence type="ECO:0000256" key="9">
    <source>
        <dbReference type="PIRNR" id="PIRNR003128"/>
    </source>
</evidence>
<evidence type="ECO:0000256" key="5">
    <source>
        <dbReference type="ARBA" id="ARBA00022763"/>
    </source>
</evidence>
<reference evidence="12 15" key="2">
    <citation type="submission" date="2016-07" db="EMBL/GenBank/DDBJ databases">
        <title>Complete genome sequences of Bordetella pseudohinzii.</title>
        <authorList>
            <person name="Spilker T."/>
            <person name="Darrah R."/>
            <person name="LiPuma J.J."/>
        </authorList>
    </citation>
    <scope>NUCLEOTIDE SEQUENCE [LARGE SCALE GENOMIC DNA]</scope>
    <source>
        <strain evidence="12 15">HI4681</strain>
    </source>
</reference>
<dbReference type="GO" id="GO:0043590">
    <property type="term" value="C:bacterial nucleoid"/>
    <property type="evidence" value="ECO:0007669"/>
    <property type="project" value="TreeGrafter"/>
</dbReference>
<evidence type="ECO:0000256" key="7">
    <source>
        <dbReference type="ARBA" id="ARBA00023204"/>
    </source>
</evidence>